<dbReference type="SUPFAM" id="SSF54909">
    <property type="entry name" value="Dimeric alpha+beta barrel"/>
    <property type="match status" value="1"/>
</dbReference>
<dbReference type="Pfam" id="PF03992">
    <property type="entry name" value="ABM"/>
    <property type="match status" value="1"/>
</dbReference>
<dbReference type="EMBL" id="CADCVB010000105">
    <property type="protein sequence ID" value="CAA9429162.1"/>
    <property type="molecule type" value="Genomic_DNA"/>
</dbReference>
<feature type="domain" description="ABM" evidence="1">
    <location>
        <begin position="3"/>
        <end position="63"/>
    </location>
</feature>
<dbReference type="InterPro" id="IPR007138">
    <property type="entry name" value="ABM_dom"/>
</dbReference>
<dbReference type="InterPro" id="IPR011008">
    <property type="entry name" value="Dimeric_a/b-barrel"/>
</dbReference>
<proteinExistence type="predicted"/>
<sequence>MIGFKVPPERLEEVENTYLTSFVPEMEKHRGFAFVLVFRNAETNETFEVSIWEDDDALRESAKEGGVVEWKTNKLESITGDATVIENYELRLIT</sequence>
<accession>A0A6J4Q600</accession>
<evidence type="ECO:0000313" key="2">
    <source>
        <dbReference type="EMBL" id="CAA9429162.1"/>
    </source>
</evidence>
<name>A0A6J4Q600_9ACTN</name>
<gene>
    <name evidence="2" type="ORF">AVDCRST_MAG78-1562</name>
</gene>
<protein>
    <recommendedName>
        <fullName evidence="1">ABM domain-containing protein</fullName>
    </recommendedName>
</protein>
<evidence type="ECO:0000259" key="1">
    <source>
        <dbReference type="Pfam" id="PF03992"/>
    </source>
</evidence>
<organism evidence="2">
    <name type="scientific">uncultured Rubrobacteraceae bacterium</name>
    <dbReference type="NCBI Taxonomy" id="349277"/>
    <lineage>
        <taxon>Bacteria</taxon>
        <taxon>Bacillati</taxon>
        <taxon>Actinomycetota</taxon>
        <taxon>Rubrobacteria</taxon>
        <taxon>Rubrobacterales</taxon>
        <taxon>Rubrobacteraceae</taxon>
        <taxon>environmental samples</taxon>
    </lineage>
</organism>
<reference evidence="2" key="1">
    <citation type="submission" date="2020-02" db="EMBL/GenBank/DDBJ databases">
        <authorList>
            <person name="Meier V. D."/>
        </authorList>
    </citation>
    <scope>NUCLEOTIDE SEQUENCE</scope>
    <source>
        <strain evidence="2">AVDCRST_MAG78</strain>
    </source>
</reference>
<dbReference type="AlphaFoldDB" id="A0A6J4Q600"/>